<keyword evidence="5" id="KW-1185">Reference proteome</keyword>
<keyword evidence="1" id="KW-0175">Coiled coil</keyword>
<reference evidence="4" key="1">
    <citation type="submission" date="2020-09" db="EMBL/GenBank/DDBJ databases">
        <authorList>
            <person name="Kikuchi T."/>
        </authorList>
    </citation>
    <scope>NUCLEOTIDE SEQUENCE</scope>
    <source>
        <strain evidence="4">SH1</strain>
    </source>
</reference>
<dbReference type="Proteomes" id="UP000783686">
    <property type="component" value="Unassembled WGS sequence"/>
</dbReference>
<protein>
    <submittedName>
        <fullName evidence="4">Uncharacterized protein</fullName>
    </submittedName>
</protein>
<feature type="region of interest" description="Disordered" evidence="2">
    <location>
        <begin position="170"/>
        <end position="189"/>
    </location>
</feature>
<feature type="region of interest" description="Disordered" evidence="2">
    <location>
        <begin position="1"/>
        <end position="50"/>
    </location>
</feature>
<evidence type="ECO:0000256" key="3">
    <source>
        <dbReference type="SAM" id="Phobius"/>
    </source>
</evidence>
<feature type="coiled-coil region" evidence="1">
    <location>
        <begin position="341"/>
        <end position="389"/>
    </location>
</feature>
<keyword evidence="3" id="KW-0812">Transmembrane</keyword>
<accession>A0A811LQX7</accession>
<evidence type="ECO:0000313" key="5">
    <source>
        <dbReference type="Proteomes" id="UP000614601"/>
    </source>
</evidence>
<dbReference type="Proteomes" id="UP000614601">
    <property type="component" value="Unassembled WGS sequence"/>
</dbReference>
<evidence type="ECO:0000256" key="1">
    <source>
        <dbReference type="SAM" id="Coils"/>
    </source>
</evidence>
<dbReference type="EMBL" id="CAJFCW020000006">
    <property type="protein sequence ID" value="CAG9127461.1"/>
    <property type="molecule type" value="Genomic_DNA"/>
</dbReference>
<comment type="caution">
    <text evidence="4">The sequence shown here is derived from an EMBL/GenBank/DDBJ whole genome shotgun (WGS) entry which is preliminary data.</text>
</comment>
<feature type="compositionally biased region" description="Polar residues" evidence="2">
    <location>
        <begin position="1"/>
        <end position="11"/>
    </location>
</feature>
<feature type="coiled-coil region" evidence="1">
    <location>
        <begin position="271"/>
        <end position="301"/>
    </location>
</feature>
<name>A0A811LQX7_9BILA</name>
<feature type="compositionally biased region" description="Polar residues" evidence="2">
    <location>
        <begin position="170"/>
        <end position="185"/>
    </location>
</feature>
<dbReference type="EMBL" id="CAJFDH010000006">
    <property type="protein sequence ID" value="CAD5230071.1"/>
    <property type="molecule type" value="Genomic_DNA"/>
</dbReference>
<gene>
    <name evidence="4" type="ORF">BOKJ2_LOCUS13952</name>
</gene>
<keyword evidence="3" id="KW-0472">Membrane</keyword>
<feature type="transmembrane region" description="Helical" evidence="3">
    <location>
        <begin position="319"/>
        <end position="337"/>
    </location>
</feature>
<evidence type="ECO:0000256" key="2">
    <source>
        <dbReference type="SAM" id="MobiDB-lite"/>
    </source>
</evidence>
<dbReference type="AlphaFoldDB" id="A0A811LQX7"/>
<organism evidence="4 5">
    <name type="scientific">Bursaphelenchus okinawaensis</name>
    <dbReference type="NCBI Taxonomy" id="465554"/>
    <lineage>
        <taxon>Eukaryota</taxon>
        <taxon>Metazoa</taxon>
        <taxon>Ecdysozoa</taxon>
        <taxon>Nematoda</taxon>
        <taxon>Chromadorea</taxon>
        <taxon>Rhabditida</taxon>
        <taxon>Tylenchina</taxon>
        <taxon>Tylenchomorpha</taxon>
        <taxon>Aphelenchoidea</taxon>
        <taxon>Aphelenchoididae</taxon>
        <taxon>Bursaphelenchus</taxon>
    </lineage>
</organism>
<evidence type="ECO:0000313" key="4">
    <source>
        <dbReference type="EMBL" id="CAD5230071.1"/>
    </source>
</evidence>
<proteinExistence type="predicted"/>
<sequence length="496" mass="54768">MSSMHNDASFSDSDDSYERVSVGDAVEVEENEVRSSTRLSEYPVADSTPLDVSLESGASVEVLEHREETQTANLDLSTATAIELDDSTATAIELDENEAGIEKDSSTATAVELDDTVAAIETENDAATRAPGVLKVIYNAMLSLAARSDEGFSVDDNIEEEPLMTSTVKETTLNTSSTKEGSDNVNVIDDLDDTKDGVAELPSTDSTKESYDVVNEENFNADLEKNISKTARWLSDSESLSVVSSEPMSVPSSCPNNTNCECEFEGDTKCMVEISEKVATLNEKLDQLAEAVNDCQFNEEEPSEVGHSAAERPVESCNAFVVFFIILLLVGGMILCYKADMSTTKNQLKVAEGQMSELRSEVEFLKNTIQQMKEEHSRMHEEKLKENEKPKKSKWSNFKMPSFKLLSYERSVFEVPLNVVSSLILDYGLPAAGKVAETYNQVSDGVEKVSKYIPYPEFTTVERSQDNQVKKHPSVCFSNFGPEGKKRCLVFKFYSF</sequence>
<keyword evidence="3" id="KW-1133">Transmembrane helix</keyword>